<comment type="function">
    <text evidence="4">Acts as an anti-CsrA protein, binds CsrA and prevents it from repressing translation of its target genes, one of which is flagellin. Binds to flagellin and participates in the assembly of the flagellum.</text>
</comment>
<dbReference type="AlphaFoldDB" id="A0A1F7F7D2"/>
<accession>A0A1F7F7D2</accession>
<dbReference type="Proteomes" id="UP000179243">
    <property type="component" value="Unassembled WGS sequence"/>
</dbReference>
<evidence type="ECO:0000256" key="3">
    <source>
        <dbReference type="ARBA" id="ARBA00022845"/>
    </source>
</evidence>
<keyword evidence="1 4" id="KW-0963">Cytoplasm</keyword>
<sequence>MADMFEKLVFKQEDIISFKDGIPGFEKFHSFVVVTLTEHAPFEWLVCTEDTSLRFVIINPLAIDPGYNPDITKTQLEGLGFNSADDVLIYVIVTLRTNLLESTANFVGPLFINKKKMVGRQIVVDSEKYSVQEPVIKNSR</sequence>
<dbReference type="Gene3D" id="2.30.290.10">
    <property type="entry name" value="BH3618-like"/>
    <property type="match status" value="1"/>
</dbReference>
<evidence type="ECO:0000256" key="2">
    <source>
        <dbReference type="ARBA" id="ARBA00022795"/>
    </source>
</evidence>
<keyword evidence="3 4" id="KW-0810">Translation regulation</keyword>
<keyword evidence="2 4" id="KW-1005">Bacterial flagellum biogenesis</keyword>
<evidence type="ECO:0000256" key="1">
    <source>
        <dbReference type="ARBA" id="ARBA00022490"/>
    </source>
</evidence>
<comment type="similarity">
    <text evidence="4">Belongs to the FliW family.</text>
</comment>
<keyword evidence="4" id="KW-0143">Chaperone</keyword>
<organism evidence="5 6">
    <name type="scientific">Candidatus Raymondbacteria bacterium RIFOXYD12_FULL_49_13</name>
    <dbReference type="NCBI Taxonomy" id="1817890"/>
    <lineage>
        <taxon>Bacteria</taxon>
        <taxon>Raymondiibacteriota</taxon>
    </lineage>
</organism>
<gene>
    <name evidence="4" type="primary">fliW</name>
    <name evidence="5" type="ORF">A2519_12250</name>
</gene>
<evidence type="ECO:0000256" key="4">
    <source>
        <dbReference type="HAMAP-Rule" id="MF_01185"/>
    </source>
</evidence>
<comment type="subcellular location">
    <subcellularLocation>
        <location evidence="4">Cytoplasm</location>
    </subcellularLocation>
</comment>
<dbReference type="InterPro" id="IPR003775">
    <property type="entry name" value="Flagellar_assembly_factor_FliW"/>
</dbReference>
<dbReference type="GO" id="GO:0044780">
    <property type="term" value="P:bacterial-type flagellum assembly"/>
    <property type="evidence" value="ECO:0007669"/>
    <property type="project" value="UniProtKB-UniRule"/>
</dbReference>
<proteinExistence type="inferred from homology"/>
<reference evidence="5 6" key="1">
    <citation type="journal article" date="2016" name="Nat. Commun.">
        <title>Thousands of microbial genomes shed light on interconnected biogeochemical processes in an aquifer system.</title>
        <authorList>
            <person name="Anantharaman K."/>
            <person name="Brown C.T."/>
            <person name="Hug L.A."/>
            <person name="Sharon I."/>
            <person name="Castelle C.J."/>
            <person name="Probst A.J."/>
            <person name="Thomas B.C."/>
            <person name="Singh A."/>
            <person name="Wilkins M.J."/>
            <person name="Karaoz U."/>
            <person name="Brodie E.L."/>
            <person name="Williams K.H."/>
            <person name="Hubbard S.S."/>
            <person name="Banfield J.F."/>
        </authorList>
    </citation>
    <scope>NUCLEOTIDE SEQUENCE [LARGE SCALE GENOMIC DNA]</scope>
</reference>
<dbReference type="GO" id="GO:0006417">
    <property type="term" value="P:regulation of translation"/>
    <property type="evidence" value="ECO:0007669"/>
    <property type="project" value="UniProtKB-KW"/>
</dbReference>
<dbReference type="PANTHER" id="PTHR39190">
    <property type="entry name" value="FLAGELLAR ASSEMBLY FACTOR FLIW"/>
    <property type="match status" value="1"/>
</dbReference>
<dbReference type="PANTHER" id="PTHR39190:SF1">
    <property type="entry name" value="FLAGELLAR ASSEMBLY FACTOR FLIW"/>
    <property type="match status" value="1"/>
</dbReference>
<name>A0A1F7F7D2_UNCRA</name>
<comment type="subunit">
    <text evidence="4">Interacts with translational regulator CsrA and flagellin(s).</text>
</comment>
<dbReference type="Pfam" id="PF02623">
    <property type="entry name" value="FliW"/>
    <property type="match status" value="1"/>
</dbReference>
<protein>
    <recommendedName>
        <fullName evidence="4">Flagellar assembly factor FliW</fullName>
    </recommendedName>
</protein>
<dbReference type="HAMAP" id="MF_01185">
    <property type="entry name" value="FliW"/>
    <property type="match status" value="1"/>
</dbReference>
<comment type="caution">
    <text evidence="5">The sequence shown here is derived from an EMBL/GenBank/DDBJ whole genome shotgun (WGS) entry which is preliminary data.</text>
</comment>
<dbReference type="GO" id="GO:0005737">
    <property type="term" value="C:cytoplasm"/>
    <property type="evidence" value="ECO:0007669"/>
    <property type="project" value="UniProtKB-SubCell"/>
</dbReference>
<evidence type="ECO:0000313" key="5">
    <source>
        <dbReference type="EMBL" id="OGK02580.1"/>
    </source>
</evidence>
<dbReference type="SUPFAM" id="SSF141457">
    <property type="entry name" value="BH3618-like"/>
    <property type="match status" value="1"/>
</dbReference>
<evidence type="ECO:0000313" key="6">
    <source>
        <dbReference type="Proteomes" id="UP000179243"/>
    </source>
</evidence>
<dbReference type="InterPro" id="IPR024046">
    <property type="entry name" value="Flagellar_assmbl_FliW_dom_sf"/>
</dbReference>
<dbReference type="EMBL" id="MFYX01000105">
    <property type="protein sequence ID" value="OGK02580.1"/>
    <property type="molecule type" value="Genomic_DNA"/>
</dbReference>